<protein>
    <recommendedName>
        <fullName evidence="9">Transport permease protein</fullName>
    </recommendedName>
</protein>
<keyword evidence="7 9" id="KW-1133">Transmembrane helix</keyword>
<dbReference type="GO" id="GO:0005886">
    <property type="term" value="C:plasma membrane"/>
    <property type="evidence" value="ECO:0007669"/>
    <property type="project" value="UniProtKB-SubCell"/>
</dbReference>
<feature type="transmembrane region" description="Helical" evidence="9">
    <location>
        <begin position="165"/>
        <end position="190"/>
    </location>
</feature>
<evidence type="ECO:0000256" key="3">
    <source>
        <dbReference type="ARBA" id="ARBA00022448"/>
    </source>
</evidence>
<evidence type="ECO:0000313" key="11">
    <source>
        <dbReference type="EMBL" id="TGO04090.1"/>
    </source>
</evidence>
<evidence type="ECO:0000256" key="9">
    <source>
        <dbReference type="RuleBase" id="RU361157"/>
    </source>
</evidence>
<evidence type="ECO:0000256" key="7">
    <source>
        <dbReference type="ARBA" id="ARBA00022989"/>
    </source>
</evidence>
<evidence type="ECO:0000256" key="4">
    <source>
        <dbReference type="ARBA" id="ARBA00022475"/>
    </source>
</evidence>
<gene>
    <name evidence="11" type="ORF">SERN_2681</name>
</gene>
<feature type="domain" description="ABC transmembrane type-2" evidence="10">
    <location>
        <begin position="53"/>
        <end position="291"/>
    </location>
</feature>
<keyword evidence="8 9" id="KW-0472">Membrane</keyword>
<keyword evidence="4 9" id="KW-1003">Cell membrane</keyword>
<name>A0A4Z1DYM4_9MICO</name>
<dbReference type="PANTHER" id="PTHR30413">
    <property type="entry name" value="INNER MEMBRANE TRANSPORT PERMEASE"/>
    <property type="match status" value="1"/>
</dbReference>
<feature type="transmembrane region" description="Helical" evidence="9">
    <location>
        <begin position="197"/>
        <end position="216"/>
    </location>
</feature>
<sequence>MTDRVATPSAAPLPPGFERPGRSRGLVDVFGQRYLLRLIVRKELRVRYQASFLGLAWSYVKPGVQFVVFFFVMGNFLGMRGMLPPFAVYLFSGIVIINLFSEILGNATRSVVANGALVNKIYLPRQMFPVSSVLVALVHFVPQLVVLLIGALVAGWRPGPVELAAALLAVMIVLCLALGLGLAFGAINVAYRDIENIVDLILMVAIWFSPVLYPIATVRDTFGADSVLMRIYENNPLTIAVELFHRAFWWPAADAAAREGAIVDHVMNRGLVALAVCAVLLVIGDRVFRKLSRNFAQEL</sequence>
<reference evidence="11 12" key="1">
    <citation type="submission" date="2018-11" db="EMBL/GenBank/DDBJ databases">
        <title>Complete genome sequencing of the Actinobacteria Serinibacter sp. K3-2.</title>
        <authorList>
            <person name="Rakitin A.L."/>
            <person name="Beletsky A.V."/>
            <person name="Mardanov A.V."/>
            <person name="Ravin N.V."/>
            <person name="Gromova A.S."/>
            <person name="Filippova S.N."/>
            <person name="Gal'Chenko V.F."/>
        </authorList>
    </citation>
    <scope>NUCLEOTIDE SEQUENCE [LARGE SCALE GENOMIC DNA]</scope>
    <source>
        <strain evidence="11 12">K3-2</strain>
    </source>
</reference>
<keyword evidence="12" id="KW-1185">Reference proteome</keyword>
<dbReference type="GO" id="GO:0140359">
    <property type="term" value="F:ABC-type transporter activity"/>
    <property type="evidence" value="ECO:0007669"/>
    <property type="project" value="InterPro"/>
</dbReference>
<accession>A0A4Z1DYM4</accession>
<organism evidence="11 12">
    <name type="scientific">Serinibacter arcticus</name>
    <dbReference type="NCBI Taxonomy" id="1655435"/>
    <lineage>
        <taxon>Bacteria</taxon>
        <taxon>Bacillati</taxon>
        <taxon>Actinomycetota</taxon>
        <taxon>Actinomycetes</taxon>
        <taxon>Micrococcales</taxon>
        <taxon>Beutenbergiaceae</taxon>
        <taxon>Serinibacter</taxon>
    </lineage>
</organism>
<keyword evidence="5" id="KW-0997">Cell inner membrane</keyword>
<keyword evidence="3 9" id="KW-0813">Transport</keyword>
<dbReference type="GO" id="GO:0015920">
    <property type="term" value="P:lipopolysaccharide transport"/>
    <property type="evidence" value="ECO:0007669"/>
    <property type="project" value="TreeGrafter"/>
</dbReference>
<evidence type="ECO:0000256" key="2">
    <source>
        <dbReference type="ARBA" id="ARBA00007783"/>
    </source>
</evidence>
<evidence type="ECO:0000256" key="1">
    <source>
        <dbReference type="ARBA" id="ARBA00004429"/>
    </source>
</evidence>
<evidence type="ECO:0000259" key="10">
    <source>
        <dbReference type="PROSITE" id="PS51012"/>
    </source>
</evidence>
<comment type="caution">
    <text evidence="11">The sequence shown here is derived from an EMBL/GenBank/DDBJ whole genome shotgun (WGS) entry which is preliminary data.</text>
</comment>
<dbReference type="AlphaFoldDB" id="A0A4Z1DYM4"/>
<dbReference type="OrthoDB" id="9789409at2"/>
<evidence type="ECO:0000256" key="5">
    <source>
        <dbReference type="ARBA" id="ARBA00022519"/>
    </source>
</evidence>
<dbReference type="EMBL" id="RHPJ01000004">
    <property type="protein sequence ID" value="TGO04090.1"/>
    <property type="molecule type" value="Genomic_DNA"/>
</dbReference>
<evidence type="ECO:0000256" key="6">
    <source>
        <dbReference type="ARBA" id="ARBA00022692"/>
    </source>
</evidence>
<dbReference type="PANTHER" id="PTHR30413:SF8">
    <property type="entry name" value="TRANSPORT PERMEASE PROTEIN"/>
    <property type="match status" value="1"/>
</dbReference>
<feature type="transmembrane region" description="Helical" evidence="9">
    <location>
        <begin position="86"/>
        <end position="107"/>
    </location>
</feature>
<feature type="transmembrane region" description="Helical" evidence="9">
    <location>
        <begin position="270"/>
        <end position="288"/>
    </location>
</feature>
<dbReference type="Pfam" id="PF01061">
    <property type="entry name" value="ABC2_membrane"/>
    <property type="match status" value="1"/>
</dbReference>
<evidence type="ECO:0000313" key="12">
    <source>
        <dbReference type="Proteomes" id="UP000297318"/>
    </source>
</evidence>
<comment type="subcellular location">
    <subcellularLocation>
        <location evidence="1">Cell inner membrane</location>
        <topology evidence="1">Multi-pass membrane protein</topology>
    </subcellularLocation>
    <subcellularLocation>
        <location evidence="9">Cell membrane</location>
        <topology evidence="9">Multi-pass membrane protein</topology>
    </subcellularLocation>
</comment>
<proteinExistence type="inferred from homology"/>
<feature type="transmembrane region" description="Helical" evidence="9">
    <location>
        <begin position="52"/>
        <end position="74"/>
    </location>
</feature>
<dbReference type="InterPro" id="IPR013525">
    <property type="entry name" value="ABC2_TM"/>
</dbReference>
<evidence type="ECO:0000256" key="8">
    <source>
        <dbReference type="ARBA" id="ARBA00023136"/>
    </source>
</evidence>
<comment type="similarity">
    <text evidence="2 9">Belongs to the ABC-2 integral membrane protein family.</text>
</comment>
<dbReference type="InterPro" id="IPR047817">
    <property type="entry name" value="ABC2_TM_bact-type"/>
</dbReference>
<dbReference type="Proteomes" id="UP000297318">
    <property type="component" value="Unassembled WGS sequence"/>
</dbReference>
<feature type="transmembrane region" description="Helical" evidence="9">
    <location>
        <begin position="128"/>
        <end position="153"/>
    </location>
</feature>
<dbReference type="PROSITE" id="PS51012">
    <property type="entry name" value="ABC_TM2"/>
    <property type="match status" value="1"/>
</dbReference>
<keyword evidence="6 9" id="KW-0812">Transmembrane</keyword>
<dbReference type="RefSeq" id="WP_135850693.1">
    <property type="nucleotide sequence ID" value="NZ_RHPJ01000004.1"/>
</dbReference>